<evidence type="ECO:0000313" key="2">
    <source>
        <dbReference type="EMBL" id="EME32634.1"/>
    </source>
</evidence>
<name>M2Y9T2_GALSU</name>
<evidence type="ECO:0000313" key="3">
    <source>
        <dbReference type="Proteomes" id="UP000030680"/>
    </source>
</evidence>
<dbReference type="EMBL" id="KB454484">
    <property type="protein sequence ID" value="EME32634.1"/>
    <property type="molecule type" value="Genomic_DNA"/>
</dbReference>
<evidence type="ECO:0008006" key="4">
    <source>
        <dbReference type="Google" id="ProtNLM"/>
    </source>
</evidence>
<dbReference type="Proteomes" id="UP000030680">
    <property type="component" value="Unassembled WGS sequence"/>
</dbReference>
<organism evidence="2 3">
    <name type="scientific">Galdieria sulphuraria</name>
    <name type="common">Red alga</name>
    <dbReference type="NCBI Taxonomy" id="130081"/>
    <lineage>
        <taxon>Eukaryota</taxon>
        <taxon>Rhodophyta</taxon>
        <taxon>Bangiophyceae</taxon>
        <taxon>Galdieriales</taxon>
        <taxon>Galdieriaceae</taxon>
        <taxon>Galdieria</taxon>
    </lineage>
</organism>
<keyword evidence="1" id="KW-0732">Signal</keyword>
<sequence length="66" mass="7545">MFSSIFAVKALSVTSVALSPRICGYRKPPNGHRELLKCNLYKFQNTLWGFSLKKFSVKYRTLLVCS</sequence>
<dbReference type="AlphaFoldDB" id="M2Y9T2"/>
<feature type="signal peptide" evidence="1">
    <location>
        <begin position="1"/>
        <end position="17"/>
    </location>
</feature>
<keyword evidence="3" id="KW-1185">Reference proteome</keyword>
<dbReference type="RefSeq" id="XP_005709154.1">
    <property type="nucleotide sequence ID" value="XM_005709097.1"/>
</dbReference>
<dbReference type="KEGG" id="gsl:Gasu_00070"/>
<dbReference type="GeneID" id="17091197"/>
<accession>M2Y9T2</accession>
<protein>
    <recommendedName>
        <fullName evidence="4">Secreted protein</fullName>
    </recommendedName>
</protein>
<dbReference type="Gramene" id="EME32634">
    <property type="protein sequence ID" value="EME32634"/>
    <property type="gene ID" value="Gasu_00070"/>
</dbReference>
<gene>
    <name evidence="2" type="ORF">Gasu_00070</name>
</gene>
<reference evidence="3" key="1">
    <citation type="journal article" date="2013" name="Science">
        <title>Gene transfer from bacteria and archaea facilitated evolution of an extremophilic eukaryote.</title>
        <authorList>
            <person name="Schonknecht G."/>
            <person name="Chen W.H."/>
            <person name="Ternes C.M."/>
            <person name="Barbier G.G."/>
            <person name="Shrestha R.P."/>
            <person name="Stanke M."/>
            <person name="Brautigam A."/>
            <person name="Baker B.J."/>
            <person name="Banfield J.F."/>
            <person name="Garavito R.M."/>
            <person name="Carr K."/>
            <person name="Wilkerson C."/>
            <person name="Rensing S.A."/>
            <person name="Gagneul D."/>
            <person name="Dickenson N.E."/>
            <person name="Oesterhelt C."/>
            <person name="Lercher M.J."/>
            <person name="Weber A.P."/>
        </authorList>
    </citation>
    <scope>NUCLEOTIDE SEQUENCE [LARGE SCALE GENOMIC DNA]</scope>
    <source>
        <strain evidence="3">074W</strain>
    </source>
</reference>
<proteinExistence type="predicted"/>
<feature type="chain" id="PRO_5004029272" description="Secreted protein" evidence="1">
    <location>
        <begin position="18"/>
        <end position="66"/>
    </location>
</feature>
<evidence type="ECO:0000256" key="1">
    <source>
        <dbReference type="SAM" id="SignalP"/>
    </source>
</evidence>